<dbReference type="Pfam" id="PF00557">
    <property type="entry name" value="Peptidase_M24"/>
    <property type="match status" value="1"/>
</dbReference>
<proteinExistence type="predicted"/>
<feature type="non-terminal residue" evidence="2">
    <location>
        <position position="1"/>
    </location>
</feature>
<dbReference type="EMBL" id="UINC01033566">
    <property type="protein sequence ID" value="SVB23053.1"/>
    <property type="molecule type" value="Genomic_DNA"/>
</dbReference>
<dbReference type="SUPFAM" id="SSF55920">
    <property type="entry name" value="Creatinase/aminopeptidase"/>
    <property type="match status" value="1"/>
</dbReference>
<sequence length="494" mass="55377">VDLPETYRLILSPGRLPLSAVNTSIQAATMVAALSAFVVLGCSPPNTPAEHPPAGPIELFDGRIIPAMPELLGLRAQYGVRLGWLEQKHRVLLELMRQHDIDMWIVVSEEFHHDPIMQYIAPPLHYTRRRDVLVFADDGSERLTAYSDYWRPTADYARFIEPLPSPRNARGIQETASGLRTLWEQFQPERIGLNMGGTRGHDSGLTHDSYTFLSETLGSEAEARFVSAADLVEAYFDTRLPDELEYYRDLVLATDVIAQRALSNRVIEPGETRAADIKWFFEETIAELGVGGRPWFEIHVAVQRFDPVTDTVIPYVHPAPDDLVFQRGDIIHLDCGFDYLGFASDWQKVAYILRDGETEVPSGLVSALENANIVHAAFASAPRPGMTGWEATLSIAELLEGVDFLPSLYSHPIGYHGHALGPSINARDMDLSSPPERDSYLREGAYRSVEFSATTAVPEYGGAEVRIPMEDDAYLTSEGYEYFRPYQTEWYVIR</sequence>
<feature type="domain" description="Peptidase M24" evidence="1">
    <location>
        <begin position="254"/>
        <end position="461"/>
    </location>
</feature>
<protein>
    <recommendedName>
        <fullName evidence="1">Peptidase M24 domain-containing protein</fullName>
    </recommendedName>
</protein>
<evidence type="ECO:0000313" key="2">
    <source>
        <dbReference type="EMBL" id="SVB23053.1"/>
    </source>
</evidence>
<dbReference type="InterPro" id="IPR036005">
    <property type="entry name" value="Creatinase/aminopeptidase-like"/>
</dbReference>
<organism evidence="2">
    <name type="scientific">marine metagenome</name>
    <dbReference type="NCBI Taxonomy" id="408172"/>
    <lineage>
        <taxon>unclassified sequences</taxon>
        <taxon>metagenomes</taxon>
        <taxon>ecological metagenomes</taxon>
    </lineage>
</organism>
<dbReference type="PANTHER" id="PTHR46112:SF8">
    <property type="entry name" value="CYTOPLASMIC PEPTIDASE PEPQ-RELATED"/>
    <property type="match status" value="1"/>
</dbReference>
<gene>
    <name evidence="2" type="ORF">METZ01_LOCUS175907</name>
</gene>
<dbReference type="AlphaFoldDB" id="A0A382CCN9"/>
<dbReference type="InterPro" id="IPR000994">
    <property type="entry name" value="Pept_M24"/>
</dbReference>
<dbReference type="PANTHER" id="PTHR46112">
    <property type="entry name" value="AMINOPEPTIDASE"/>
    <property type="match status" value="1"/>
</dbReference>
<name>A0A382CCN9_9ZZZZ</name>
<dbReference type="InterPro" id="IPR050659">
    <property type="entry name" value="Peptidase_M24B"/>
</dbReference>
<dbReference type="Gene3D" id="3.90.230.10">
    <property type="entry name" value="Creatinase/methionine aminopeptidase superfamily"/>
    <property type="match status" value="1"/>
</dbReference>
<evidence type="ECO:0000259" key="1">
    <source>
        <dbReference type="Pfam" id="PF00557"/>
    </source>
</evidence>
<reference evidence="2" key="1">
    <citation type="submission" date="2018-05" db="EMBL/GenBank/DDBJ databases">
        <authorList>
            <person name="Lanie J.A."/>
            <person name="Ng W.-L."/>
            <person name="Kazmierczak K.M."/>
            <person name="Andrzejewski T.M."/>
            <person name="Davidsen T.M."/>
            <person name="Wayne K.J."/>
            <person name="Tettelin H."/>
            <person name="Glass J.I."/>
            <person name="Rusch D."/>
            <person name="Podicherti R."/>
            <person name="Tsui H.-C.T."/>
            <person name="Winkler M.E."/>
        </authorList>
    </citation>
    <scope>NUCLEOTIDE SEQUENCE</scope>
</reference>
<accession>A0A382CCN9</accession>